<reference evidence="1" key="1">
    <citation type="submission" date="2014-05" db="EMBL/GenBank/DDBJ databases">
        <authorList>
            <person name="Chronopoulou M."/>
        </authorList>
    </citation>
    <scope>NUCLEOTIDE SEQUENCE</scope>
    <source>
        <tissue evidence="1">Whole organism</tissue>
    </source>
</reference>
<name>A0A0K2TVC3_LEPSM</name>
<dbReference type="EMBL" id="HACA01012276">
    <property type="protein sequence ID" value="CDW29637.1"/>
    <property type="molecule type" value="Transcribed_RNA"/>
</dbReference>
<accession>A0A0K2TVC3</accession>
<evidence type="ECO:0000313" key="1">
    <source>
        <dbReference type="EMBL" id="CDW29637.1"/>
    </source>
</evidence>
<sequence>MLYQTGISLKSSFILEHLVYFLYVHDLNCCYKIETNSIRHLINHLHIQGATNP</sequence>
<organism evidence="1">
    <name type="scientific">Lepeophtheirus salmonis</name>
    <name type="common">Salmon louse</name>
    <name type="synonym">Caligus salmonis</name>
    <dbReference type="NCBI Taxonomy" id="72036"/>
    <lineage>
        <taxon>Eukaryota</taxon>
        <taxon>Metazoa</taxon>
        <taxon>Ecdysozoa</taxon>
        <taxon>Arthropoda</taxon>
        <taxon>Crustacea</taxon>
        <taxon>Multicrustacea</taxon>
        <taxon>Hexanauplia</taxon>
        <taxon>Copepoda</taxon>
        <taxon>Siphonostomatoida</taxon>
        <taxon>Caligidae</taxon>
        <taxon>Lepeophtheirus</taxon>
    </lineage>
</organism>
<dbReference type="AlphaFoldDB" id="A0A0K2TVC3"/>
<protein>
    <submittedName>
        <fullName evidence="1">Uncharacterized protein</fullName>
    </submittedName>
</protein>
<proteinExistence type="predicted"/>